<gene>
    <name evidence="1" type="ORF">GGD55_004248</name>
</gene>
<keyword evidence="2" id="KW-1185">Reference proteome</keyword>
<dbReference type="EMBL" id="JACHBK010000009">
    <property type="protein sequence ID" value="MBB5537532.1"/>
    <property type="molecule type" value="Genomic_DNA"/>
</dbReference>
<proteinExistence type="predicted"/>
<protein>
    <submittedName>
        <fullName evidence="1">Uncharacterized protein</fullName>
    </submittedName>
</protein>
<evidence type="ECO:0000313" key="1">
    <source>
        <dbReference type="EMBL" id="MBB5537532.1"/>
    </source>
</evidence>
<accession>A0A7W8UDS7</accession>
<dbReference type="AlphaFoldDB" id="A0A7W8UDS7"/>
<dbReference type="Proteomes" id="UP000585507">
    <property type="component" value="Unassembled WGS sequence"/>
</dbReference>
<reference evidence="1 2" key="1">
    <citation type="submission" date="2020-08" db="EMBL/GenBank/DDBJ databases">
        <title>Genomic Encyclopedia of Type Strains, Phase IV (KMG-V): Genome sequencing to study the core and pangenomes of soil and plant-associated prokaryotes.</title>
        <authorList>
            <person name="Whitman W."/>
        </authorList>
    </citation>
    <scope>NUCLEOTIDE SEQUENCE [LARGE SCALE GENOMIC DNA]</scope>
    <source>
        <strain evidence="1 2">SEMIA 4084</strain>
    </source>
</reference>
<sequence>MKEQSPNMGFSAYAPVFPIRAQREREKVRRCRVAVRLT</sequence>
<evidence type="ECO:0000313" key="2">
    <source>
        <dbReference type="Proteomes" id="UP000585507"/>
    </source>
</evidence>
<comment type="caution">
    <text evidence="1">The sequence shown here is derived from an EMBL/GenBank/DDBJ whole genome shotgun (WGS) entry which is preliminary data.</text>
</comment>
<name>A0A7W8UDS7_9HYPH</name>
<organism evidence="1 2">
    <name type="scientific">Rhizobium giardinii</name>
    <dbReference type="NCBI Taxonomy" id="56731"/>
    <lineage>
        <taxon>Bacteria</taxon>
        <taxon>Pseudomonadati</taxon>
        <taxon>Pseudomonadota</taxon>
        <taxon>Alphaproteobacteria</taxon>
        <taxon>Hyphomicrobiales</taxon>
        <taxon>Rhizobiaceae</taxon>
        <taxon>Rhizobium/Agrobacterium group</taxon>
        <taxon>Rhizobium</taxon>
    </lineage>
</organism>